<feature type="compositionally biased region" description="Gly residues" evidence="1">
    <location>
        <begin position="25"/>
        <end position="34"/>
    </location>
</feature>
<dbReference type="GeneID" id="132538212"/>
<feature type="compositionally biased region" description="Low complexity" evidence="1">
    <location>
        <begin position="136"/>
        <end position="152"/>
    </location>
</feature>
<evidence type="ECO:0000313" key="2">
    <source>
        <dbReference type="Proteomes" id="UP001652624"/>
    </source>
</evidence>
<organism evidence="2 3">
    <name type="scientific">Erinaceus europaeus</name>
    <name type="common">Western European hedgehog</name>
    <dbReference type="NCBI Taxonomy" id="9365"/>
    <lineage>
        <taxon>Eukaryota</taxon>
        <taxon>Metazoa</taxon>
        <taxon>Chordata</taxon>
        <taxon>Craniata</taxon>
        <taxon>Vertebrata</taxon>
        <taxon>Euteleostomi</taxon>
        <taxon>Mammalia</taxon>
        <taxon>Eutheria</taxon>
        <taxon>Laurasiatheria</taxon>
        <taxon>Eulipotyphla</taxon>
        <taxon>Erinaceidae</taxon>
        <taxon>Erinaceinae</taxon>
        <taxon>Erinaceus</taxon>
    </lineage>
</organism>
<reference evidence="3" key="1">
    <citation type="submission" date="2025-08" db="UniProtKB">
        <authorList>
            <consortium name="RefSeq"/>
        </authorList>
    </citation>
    <scope>IDENTIFICATION</scope>
</reference>
<gene>
    <name evidence="3" type="primary">LOC132538212</name>
</gene>
<sequence>MRAHQLSGEQQSGPRAARDTKNAVSGGGGGGGKFGTATARRACGCSRAPAPRATGCRAPALPTLCPPPWPSLDDLAARPAPSRPDRQVPTRGRGAPWFPRRGKEVGQLQPSPATCEPGKVCSASAGRRGAARRCAARPWRSRWPPVTFGTRRQPGRRRERRGPRGWAGGSSPGAEALKNYRRRGTRKEDNAGGDTYIQAQWKLSVCNVTVCH</sequence>
<evidence type="ECO:0000313" key="3">
    <source>
        <dbReference type="RefSeq" id="XP_060046804.1"/>
    </source>
</evidence>
<dbReference type="Proteomes" id="UP001652624">
    <property type="component" value="Chromosome 4"/>
</dbReference>
<name>A0ABM3XDB4_ERIEU</name>
<protein>
    <submittedName>
        <fullName evidence="3">Uncharacterized protein</fullName>
    </submittedName>
</protein>
<proteinExistence type="predicted"/>
<dbReference type="RefSeq" id="XP_060046804.1">
    <property type="nucleotide sequence ID" value="XM_060190821.1"/>
</dbReference>
<evidence type="ECO:0000256" key="1">
    <source>
        <dbReference type="SAM" id="MobiDB-lite"/>
    </source>
</evidence>
<accession>A0ABM3XDB4</accession>
<feature type="region of interest" description="Disordered" evidence="1">
    <location>
        <begin position="1"/>
        <end position="192"/>
    </location>
</feature>
<feature type="compositionally biased region" description="Basic residues" evidence="1">
    <location>
        <begin position="153"/>
        <end position="163"/>
    </location>
</feature>
<keyword evidence="2" id="KW-1185">Reference proteome</keyword>